<sequence>MSSLSGQVAVVTGASRGIGAAIARKLGSLGARVVLTARDVEKLRAVEREIVAAGGEAESHACDLSHSDAIAAFATGVLAAHGRCDVLVNNAGVGWFGGPLHTMKPAEWDALIAVNLKAPYLLLRAFAPAMIAAKRGHIINISSLAGKNPVADGAAYTASKWGLNGLMTSAAEELRQHQVRVSLVAPGSVRTEFGVGLSAKKSALGAIEPDDIADVVALLATQADQSFISEVLVRPTLKK</sequence>
<dbReference type="InterPro" id="IPR050259">
    <property type="entry name" value="SDR"/>
</dbReference>
<dbReference type="PDB" id="3RKR">
    <property type="method" value="X-ray"/>
    <property type="resolution" value="2.42 A"/>
    <property type="chains" value="A/B/C/D=1-239"/>
</dbReference>
<comment type="similarity">
    <text evidence="1 2">Belongs to the short-chain dehydrogenases/reductases (SDR) family.</text>
</comment>
<dbReference type="GO" id="GO:0032787">
    <property type="term" value="P:monocarboxylic acid metabolic process"/>
    <property type="evidence" value="ECO:0007669"/>
    <property type="project" value="UniProtKB-ARBA"/>
</dbReference>
<proteinExistence type="evidence at protein level"/>
<dbReference type="CDD" id="cd05233">
    <property type="entry name" value="SDR_c"/>
    <property type="match status" value="1"/>
</dbReference>
<dbReference type="InterPro" id="IPR002347">
    <property type="entry name" value="SDR_fam"/>
</dbReference>
<name>B2BKB1_9BACT</name>
<feature type="domain" description="Ketoreductase" evidence="3">
    <location>
        <begin position="7"/>
        <end position="192"/>
    </location>
</feature>
<dbReference type="GO" id="GO:0000166">
    <property type="term" value="F:nucleotide binding"/>
    <property type="evidence" value="ECO:0007669"/>
    <property type="project" value="UniProtKB-KW"/>
</dbReference>
<dbReference type="PANTHER" id="PTHR42879:SF2">
    <property type="entry name" value="3-OXOACYL-[ACYL-CARRIER-PROTEIN] REDUCTASE FABG"/>
    <property type="match status" value="1"/>
</dbReference>
<dbReference type="Pfam" id="PF00106">
    <property type="entry name" value="adh_short"/>
    <property type="match status" value="1"/>
</dbReference>
<evidence type="ECO:0000259" key="3">
    <source>
        <dbReference type="SMART" id="SM00822"/>
    </source>
</evidence>
<feature type="binding site" evidence="5">
    <location>
        <position position="15"/>
    </location>
    <ligand>
        <name>NADP(+)</name>
        <dbReference type="ChEBI" id="CHEBI:58349"/>
    </ligand>
</feature>
<dbReference type="Gene3D" id="3.40.50.720">
    <property type="entry name" value="NAD(P)-binding Rossmann-like Domain"/>
    <property type="match status" value="1"/>
</dbReference>
<evidence type="ECO:0007829" key="5">
    <source>
        <dbReference type="PDB" id="3RKR"/>
    </source>
</evidence>
<dbReference type="SUPFAM" id="SSF51735">
    <property type="entry name" value="NAD(P)-binding Rossmann-fold domains"/>
    <property type="match status" value="1"/>
</dbReference>
<feature type="binding site" evidence="5">
    <location>
        <position position="39"/>
    </location>
    <ligand>
        <name>NADP(+)</name>
        <dbReference type="ChEBI" id="CHEBI:58349"/>
    </ligand>
</feature>
<dbReference type="PANTHER" id="PTHR42879">
    <property type="entry name" value="3-OXOACYL-(ACYL-CARRIER-PROTEIN) REDUCTASE"/>
    <property type="match status" value="1"/>
</dbReference>
<evidence type="ECO:0000256" key="2">
    <source>
        <dbReference type="RuleBase" id="RU000363"/>
    </source>
</evidence>
<feature type="binding site" evidence="5">
    <location>
        <position position="16"/>
    </location>
    <ligand>
        <name>NADP(+)</name>
        <dbReference type="ChEBI" id="CHEBI:58349"/>
    </ligand>
</feature>
<dbReference type="AlphaFoldDB" id="B2BKB1"/>
<accession>B2BKB1</accession>
<dbReference type="SMR" id="B2BKB1"/>
<dbReference type="PRINTS" id="PR00080">
    <property type="entry name" value="SDRFAMILY"/>
</dbReference>
<keyword evidence="5" id="KW-0547">Nucleotide-binding</keyword>
<keyword evidence="5" id="KW-0002">3D-structure</keyword>
<dbReference type="PDBsum" id="3RKR"/>
<dbReference type="PROSITE" id="PS00061">
    <property type="entry name" value="ADH_SHORT"/>
    <property type="match status" value="1"/>
</dbReference>
<evidence type="ECO:0000313" key="4">
    <source>
        <dbReference type="EMBL" id="ABU51100.1"/>
    </source>
</evidence>
<dbReference type="EvolutionaryTrace" id="B2BKB1"/>
<feature type="binding site" evidence="5">
    <location>
        <position position="92"/>
    </location>
    <ligand>
        <name>NADP(+)</name>
        <dbReference type="ChEBI" id="CHEBI:58349"/>
    </ligand>
</feature>
<evidence type="ECO:0000256" key="1">
    <source>
        <dbReference type="ARBA" id="ARBA00006484"/>
    </source>
</evidence>
<reference evidence="4 5" key="1">
    <citation type="journal article" date="2011" name="PLoS ONE">
        <title>A novel metagenomic short-chain dehydrogenase/reductase attenuates Pseudomonas aeruginosa biofilm formation and virulence on Caenorhabditis elegans.</title>
        <authorList>
            <person name="Bijtenhoorn P."/>
            <person name="Mayerhofer H."/>
            <person name="Muller-Dieckmann J."/>
            <person name="Utpatel C."/>
            <person name="Schipper C."/>
            <person name="Hornung C."/>
            <person name="Szesny M."/>
            <person name="Grond S."/>
            <person name="Thurmer A."/>
            <person name="Brzuszkiewicz E."/>
            <person name="Daniel R."/>
            <person name="Dierking K."/>
            <person name="Schulenburg H."/>
            <person name="Streit W.R."/>
        </authorList>
    </citation>
    <scope>NUCLEOTIDE SEQUENCE</scope>
</reference>
<dbReference type="InterPro" id="IPR020904">
    <property type="entry name" value="Sc_DH/Rdtase_CS"/>
</dbReference>
<protein>
    <recommendedName>
        <fullName evidence="3">Ketoreductase domain-containing protein</fullName>
    </recommendedName>
</protein>
<dbReference type="FunFam" id="3.40.50.720:FF:000084">
    <property type="entry name" value="Short-chain dehydrogenase reductase"/>
    <property type="match status" value="1"/>
</dbReference>
<feature type="binding site" evidence="5">
    <location>
        <position position="63"/>
    </location>
    <ligand>
        <name>NADP(+)</name>
        <dbReference type="ChEBI" id="CHEBI:58349"/>
    </ligand>
</feature>
<dbReference type="PRINTS" id="PR00081">
    <property type="entry name" value="GDHRDH"/>
</dbReference>
<feature type="binding site" evidence="5">
    <location>
        <position position="64"/>
    </location>
    <ligand>
        <name>NADP(+)</name>
        <dbReference type="ChEBI" id="CHEBI:58349"/>
    </ligand>
</feature>
<dbReference type="SMART" id="SM00822">
    <property type="entry name" value="PKS_KR"/>
    <property type="match status" value="1"/>
</dbReference>
<dbReference type="InterPro" id="IPR057326">
    <property type="entry name" value="KR_dom"/>
</dbReference>
<organism evidence="4">
    <name type="scientific">uncultured bacterium Bio5</name>
    <dbReference type="NCBI Taxonomy" id="460938"/>
    <lineage>
        <taxon>Bacteria</taxon>
        <taxon>environmental samples</taxon>
    </lineage>
</organism>
<dbReference type="InterPro" id="IPR036291">
    <property type="entry name" value="NAD(P)-bd_dom_sf"/>
</dbReference>
<dbReference type="EMBL" id="EF530730">
    <property type="protein sequence ID" value="ABU51100.1"/>
    <property type="molecule type" value="Genomic_DNA"/>
</dbReference>
<feature type="binding site" evidence="5">
    <location>
        <position position="94"/>
    </location>
    <ligand>
        <name>NADP(+)</name>
        <dbReference type="ChEBI" id="CHEBI:58349"/>
    </ligand>
</feature>
<feature type="binding site" evidence="5">
    <location>
        <position position="38"/>
    </location>
    <ligand>
        <name>NADP(+)</name>
        <dbReference type="ChEBI" id="CHEBI:58349"/>
    </ligand>
</feature>